<dbReference type="OrthoDB" id="5278911at2759"/>
<dbReference type="AlphaFoldDB" id="A0A0C3E1L6"/>
<protein>
    <recommendedName>
        <fullName evidence="4">Tafazzin</fullName>
    </recommendedName>
</protein>
<dbReference type="EMBL" id="KN832870">
    <property type="protein sequence ID" value="KIN08188.1"/>
    <property type="molecule type" value="Genomic_DNA"/>
</dbReference>
<feature type="compositionally biased region" description="Low complexity" evidence="1">
    <location>
        <begin position="46"/>
        <end position="68"/>
    </location>
</feature>
<sequence>MPKKRFSSQYSKPQSTVHPSLNSSATQERSSSGSVGKDASPSVNELISSLRSSQISPSQRPAATVTTPTLPPQIRELLSWPETPTPTPRARNRRHFDRNGRRVPGPPPPRSWLDGSRHAPPEVKKRKNERAYPHDLNHLPGLAHKLHAEDDEHQRGARRLQDMCLRRIACDWEFMRQYERNNLADLPATLRMQLLSNIAVYGPEDGVGFDGLKHILMTQREDGDNSADLSQSENNEDFFRMDISGSLGWSISFRQLIEFVEKPTQQTELAAESWEETITNSLRCPIPHLTHLSLSHPVPTVSWPRFLTFAKHVPTLTHLSLAYWPVPSAAPNSTTTVMSPGRGQDVQYGATNYYSHSIDSNFREAASILRRLASSIYSIEYLDLTGCISWLPALYWKGEGEKGIDWCSEWIRLSTLHVPSAYILQPESEYWEVAQYVQAVREQMSLERALIASFMRNQARRSNDGRTGAWIDVKKDDWRAYETYWKSSTNSEDMRKRNLLETLEIP</sequence>
<feature type="compositionally biased region" description="Basic and acidic residues" evidence="1">
    <location>
        <begin position="115"/>
        <end position="137"/>
    </location>
</feature>
<keyword evidence="3" id="KW-1185">Reference proteome</keyword>
<evidence type="ECO:0000313" key="2">
    <source>
        <dbReference type="EMBL" id="KIN08188.1"/>
    </source>
</evidence>
<feature type="compositionally biased region" description="Polar residues" evidence="1">
    <location>
        <begin position="7"/>
        <end position="34"/>
    </location>
</feature>
<reference evidence="3" key="2">
    <citation type="submission" date="2015-01" db="EMBL/GenBank/DDBJ databases">
        <title>Evolutionary Origins and Diversification of the Mycorrhizal Mutualists.</title>
        <authorList>
            <consortium name="DOE Joint Genome Institute"/>
            <consortium name="Mycorrhizal Genomics Consortium"/>
            <person name="Kohler A."/>
            <person name="Kuo A."/>
            <person name="Nagy L.G."/>
            <person name="Floudas D."/>
            <person name="Copeland A."/>
            <person name="Barry K.W."/>
            <person name="Cichocki N."/>
            <person name="Veneault-Fourrey C."/>
            <person name="LaButti K."/>
            <person name="Lindquist E.A."/>
            <person name="Lipzen A."/>
            <person name="Lundell T."/>
            <person name="Morin E."/>
            <person name="Murat C."/>
            <person name="Riley R."/>
            <person name="Ohm R."/>
            <person name="Sun H."/>
            <person name="Tunlid A."/>
            <person name="Henrissat B."/>
            <person name="Grigoriev I.V."/>
            <person name="Hibbett D.S."/>
            <person name="Martin F."/>
        </authorList>
    </citation>
    <scope>NUCLEOTIDE SEQUENCE [LARGE SCALE GENOMIC DNA]</scope>
    <source>
        <strain evidence="3">Zn</strain>
    </source>
</reference>
<dbReference type="HOGENOM" id="CLU_032824_1_0_1"/>
<dbReference type="InParanoid" id="A0A0C3E1L6"/>
<reference evidence="2 3" key="1">
    <citation type="submission" date="2014-04" db="EMBL/GenBank/DDBJ databases">
        <authorList>
            <consortium name="DOE Joint Genome Institute"/>
            <person name="Kuo A."/>
            <person name="Martino E."/>
            <person name="Perotto S."/>
            <person name="Kohler A."/>
            <person name="Nagy L.G."/>
            <person name="Floudas D."/>
            <person name="Copeland A."/>
            <person name="Barry K.W."/>
            <person name="Cichocki N."/>
            <person name="Veneault-Fourrey C."/>
            <person name="LaButti K."/>
            <person name="Lindquist E.A."/>
            <person name="Lipzen A."/>
            <person name="Lundell T."/>
            <person name="Morin E."/>
            <person name="Murat C."/>
            <person name="Sun H."/>
            <person name="Tunlid A."/>
            <person name="Henrissat B."/>
            <person name="Grigoriev I.V."/>
            <person name="Hibbett D.S."/>
            <person name="Martin F."/>
            <person name="Nordberg H.P."/>
            <person name="Cantor M.N."/>
            <person name="Hua S.X."/>
        </authorList>
    </citation>
    <scope>NUCLEOTIDE SEQUENCE [LARGE SCALE GENOMIC DNA]</scope>
    <source>
        <strain evidence="2 3">Zn</strain>
    </source>
</reference>
<dbReference type="STRING" id="913774.A0A0C3E1L6"/>
<feature type="region of interest" description="Disordered" evidence="1">
    <location>
        <begin position="1"/>
        <end position="137"/>
    </location>
</feature>
<gene>
    <name evidence="2" type="ORF">OIDMADRAFT_140643</name>
</gene>
<evidence type="ECO:0000256" key="1">
    <source>
        <dbReference type="SAM" id="MobiDB-lite"/>
    </source>
</evidence>
<organism evidence="2 3">
    <name type="scientific">Oidiodendron maius (strain Zn)</name>
    <dbReference type="NCBI Taxonomy" id="913774"/>
    <lineage>
        <taxon>Eukaryota</taxon>
        <taxon>Fungi</taxon>
        <taxon>Dikarya</taxon>
        <taxon>Ascomycota</taxon>
        <taxon>Pezizomycotina</taxon>
        <taxon>Leotiomycetes</taxon>
        <taxon>Leotiomycetes incertae sedis</taxon>
        <taxon>Myxotrichaceae</taxon>
        <taxon>Oidiodendron</taxon>
    </lineage>
</organism>
<accession>A0A0C3E1L6</accession>
<proteinExistence type="predicted"/>
<evidence type="ECO:0008006" key="4">
    <source>
        <dbReference type="Google" id="ProtNLM"/>
    </source>
</evidence>
<dbReference type="Proteomes" id="UP000054321">
    <property type="component" value="Unassembled WGS sequence"/>
</dbReference>
<name>A0A0C3E1L6_OIDMZ</name>
<evidence type="ECO:0000313" key="3">
    <source>
        <dbReference type="Proteomes" id="UP000054321"/>
    </source>
</evidence>